<dbReference type="GO" id="GO:0006281">
    <property type="term" value="P:DNA repair"/>
    <property type="evidence" value="ECO:0007669"/>
    <property type="project" value="UniProtKB-UniRule"/>
</dbReference>
<dbReference type="Proteomes" id="UP001150830">
    <property type="component" value="Unassembled WGS sequence"/>
</dbReference>
<dbReference type="FunFam" id="3.30.420.10:FF:000002">
    <property type="entry name" value="Crossover junction endodeoxyribonuclease RuvC"/>
    <property type="match status" value="1"/>
</dbReference>
<accession>A0A9X3IQC1</accession>
<evidence type="ECO:0000256" key="10">
    <source>
        <dbReference type="ARBA" id="ARBA00023172"/>
    </source>
</evidence>
<dbReference type="EC" id="3.1.21.10" evidence="13 14"/>
<comment type="cofactor">
    <cofactor evidence="13">
        <name>Mg(2+)</name>
        <dbReference type="ChEBI" id="CHEBI:18420"/>
    </cofactor>
    <text evidence="13">Binds 2 Mg(2+) ion per subunit.</text>
</comment>
<keyword evidence="5 13" id="KW-0255">Endonuclease</keyword>
<keyword evidence="3 13" id="KW-0540">Nuclease</keyword>
<comment type="catalytic activity">
    <reaction evidence="12 13">
        <text>Endonucleolytic cleavage at a junction such as a reciprocal single-stranded crossover between two homologous DNA duplexes (Holliday junction).</text>
        <dbReference type="EC" id="3.1.21.10"/>
    </reaction>
</comment>
<dbReference type="RefSeq" id="WP_283171854.1">
    <property type="nucleotide sequence ID" value="NZ_JAPNOA010000003.1"/>
</dbReference>
<dbReference type="GO" id="GO:0008821">
    <property type="term" value="F:crossover junction DNA endonuclease activity"/>
    <property type="evidence" value="ECO:0007669"/>
    <property type="project" value="UniProtKB-UniRule"/>
</dbReference>
<evidence type="ECO:0000256" key="13">
    <source>
        <dbReference type="HAMAP-Rule" id="MF_00034"/>
    </source>
</evidence>
<keyword evidence="2 13" id="KW-0963">Cytoplasm</keyword>
<comment type="subcellular location">
    <subcellularLocation>
        <location evidence="13">Cytoplasm</location>
    </subcellularLocation>
</comment>
<feature type="active site" evidence="13">
    <location>
        <position position="67"/>
    </location>
</feature>
<keyword evidence="7 13" id="KW-0378">Hydrolase</keyword>
<dbReference type="InterPro" id="IPR002176">
    <property type="entry name" value="X-over_junc_endoDNase_RuvC"/>
</dbReference>
<feature type="active site" evidence="13">
    <location>
        <position position="139"/>
    </location>
</feature>
<keyword evidence="4 13" id="KW-0479">Metal-binding</keyword>
<keyword evidence="9 13" id="KW-0238">DNA-binding</keyword>
<dbReference type="Gene3D" id="3.30.420.10">
    <property type="entry name" value="Ribonuclease H-like superfamily/Ribonuclease H"/>
    <property type="match status" value="1"/>
</dbReference>
<protein>
    <recommendedName>
        <fullName evidence="13 14">Crossover junction endodeoxyribonuclease RuvC</fullName>
        <ecNumber evidence="13 14">3.1.21.10</ecNumber>
    </recommendedName>
    <alternativeName>
        <fullName evidence="13">Holliday junction nuclease RuvC</fullName>
    </alternativeName>
    <alternativeName>
        <fullName evidence="13">Holliday junction resolvase RuvC</fullName>
    </alternativeName>
</protein>
<dbReference type="Pfam" id="PF02075">
    <property type="entry name" value="RuvC"/>
    <property type="match status" value="1"/>
</dbReference>
<keyword evidence="10 13" id="KW-0233">DNA recombination</keyword>
<feature type="binding site" evidence="13">
    <location>
        <position position="67"/>
    </location>
    <ligand>
        <name>Mg(2+)</name>
        <dbReference type="ChEBI" id="CHEBI:18420"/>
        <label>2</label>
    </ligand>
</feature>
<comment type="subunit">
    <text evidence="13">Homodimer which binds Holliday junction (HJ) DNA. The HJ becomes 2-fold symmetrical on binding to RuvC with unstacked arms; it has a different conformation from HJ DNA in complex with RuvA. In the full resolvosome a probable DNA-RuvA(4)-RuvB(12)-RuvC(2) complex forms which resolves the HJ.</text>
</comment>
<evidence type="ECO:0000256" key="2">
    <source>
        <dbReference type="ARBA" id="ARBA00022490"/>
    </source>
</evidence>
<dbReference type="EMBL" id="JAPNOA010000003">
    <property type="protein sequence ID" value="MCY0963636.1"/>
    <property type="molecule type" value="Genomic_DNA"/>
</dbReference>
<name>A0A9X3IQC1_9GAMM</name>
<keyword evidence="8 13" id="KW-0460">Magnesium</keyword>
<dbReference type="InterPro" id="IPR012337">
    <property type="entry name" value="RNaseH-like_sf"/>
</dbReference>
<dbReference type="AlphaFoldDB" id="A0A9X3IQC1"/>
<dbReference type="PANTHER" id="PTHR30194:SF3">
    <property type="entry name" value="CROSSOVER JUNCTION ENDODEOXYRIBONUCLEASE RUVC"/>
    <property type="match status" value="1"/>
</dbReference>
<dbReference type="InterPro" id="IPR020563">
    <property type="entry name" value="X-over_junc_endoDNase_Mg_BS"/>
</dbReference>
<evidence type="ECO:0000313" key="15">
    <source>
        <dbReference type="EMBL" id="MCY0963636.1"/>
    </source>
</evidence>
<dbReference type="CDD" id="cd16962">
    <property type="entry name" value="RuvC"/>
    <property type="match status" value="1"/>
</dbReference>
<evidence type="ECO:0000256" key="5">
    <source>
        <dbReference type="ARBA" id="ARBA00022759"/>
    </source>
</evidence>
<dbReference type="InterPro" id="IPR036397">
    <property type="entry name" value="RNaseH_sf"/>
</dbReference>
<evidence type="ECO:0000256" key="7">
    <source>
        <dbReference type="ARBA" id="ARBA00022801"/>
    </source>
</evidence>
<evidence type="ECO:0000256" key="8">
    <source>
        <dbReference type="ARBA" id="ARBA00022842"/>
    </source>
</evidence>
<evidence type="ECO:0000256" key="6">
    <source>
        <dbReference type="ARBA" id="ARBA00022763"/>
    </source>
</evidence>
<keyword evidence="6 13" id="KW-0227">DNA damage</keyword>
<evidence type="ECO:0000256" key="3">
    <source>
        <dbReference type="ARBA" id="ARBA00022722"/>
    </source>
</evidence>
<keyword evidence="16" id="KW-1185">Reference proteome</keyword>
<comment type="function">
    <text evidence="13">The RuvA-RuvB-RuvC complex processes Holliday junction (HJ) DNA during genetic recombination and DNA repair. Endonuclease that resolves HJ intermediates. Cleaves cruciform DNA by making single-stranded nicks across the HJ at symmetrical positions within the homologous arms, yielding a 5'-phosphate and a 3'-hydroxyl group; requires a central core of homology in the junction. The consensus cleavage sequence is 5'-(A/T)TT(C/G)-3'. Cleavage occurs on the 3'-side of the TT dinucleotide at the point of strand exchange. HJ branch migration catalyzed by RuvA-RuvB allows RuvC to scan DNA until it finds its consensus sequence, where it cleaves and resolves the cruciform DNA.</text>
</comment>
<sequence>MALILGIDPGSRTTGFGIINMVGQTATYVTSGCIRCGEGEMPDRLLRIYECIDELIETWTPQQFAIERAFMGKNADSAIKLGQARGVAMVVAARHGLPIHEYAPRAIKQAVTGAGGAEKEQIQHMMQVLLKLPGRPQPDAADALAVALCHGYSLLNRVVMAGIKRPERKRLSQVPPTKKI</sequence>
<dbReference type="NCBIfam" id="TIGR00228">
    <property type="entry name" value="ruvC"/>
    <property type="match status" value="1"/>
</dbReference>
<keyword evidence="11 13" id="KW-0234">DNA repair</keyword>
<evidence type="ECO:0000256" key="9">
    <source>
        <dbReference type="ARBA" id="ARBA00023125"/>
    </source>
</evidence>
<dbReference type="GO" id="GO:0006310">
    <property type="term" value="P:DNA recombination"/>
    <property type="evidence" value="ECO:0007669"/>
    <property type="project" value="UniProtKB-UniRule"/>
</dbReference>
<dbReference type="PRINTS" id="PR00696">
    <property type="entry name" value="RSOLVASERUVC"/>
</dbReference>
<organism evidence="15 16">
    <name type="scientific">Parathalassolituus penaei</name>
    <dbReference type="NCBI Taxonomy" id="2997323"/>
    <lineage>
        <taxon>Bacteria</taxon>
        <taxon>Pseudomonadati</taxon>
        <taxon>Pseudomonadota</taxon>
        <taxon>Gammaproteobacteria</taxon>
        <taxon>Oceanospirillales</taxon>
        <taxon>Oceanospirillaceae</taxon>
        <taxon>Parathalassolituus</taxon>
    </lineage>
</organism>
<dbReference type="PROSITE" id="PS01321">
    <property type="entry name" value="RUVC"/>
    <property type="match status" value="1"/>
</dbReference>
<evidence type="ECO:0000256" key="1">
    <source>
        <dbReference type="ARBA" id="ARBA00009518"/>
    </source>
</evidence>
<dbReference type="GO" id="GO:0048476">
    <property type="term" value="C:Holliday junction resolvase complex"/>
    <property type="evidence" value="ECO:0007669"/>
    <property type="project" value="UniProtKB-UniRule"/>
</dbReference>
<evidence type="ECO:0000256" key="4">
    <source>
        <dbReference type="ARBA" id="ARBA00022723"/>
    </source>
</evidence>
<feature type="binding site" evidence="13">
    <location>
        <position position="8"/>
    </location>
    <ligand>
        <name>Mg(2+)</name>
        <dbReference type="ChEBI" id="CHEBI:18420"/>
        <label>1</label>
    </ligand>
</feature>
<evidence type="ECO:0000313" key="16">
    <source>
        <dbReference type="Proteomes" id="UP001150830"/>
    </source>
</evidence>
<dbReference type="GO" id="GO:0005737">
    <property type="term" value="C:cytoplasm"/>
    <property type="evidence" value="ECO:0007669"/>
    <property type="project" value="UniProtKB-SubCell"/>
</dbReference>
<dbReference type="HAMAP" id="MF_00034">
    <property type="entry name" value="RuvC"/>
    <property type="match status" value="1"/>
</dbReference>
<comment type="caution">
    <text evidence="15">The sequence shown here is derived from an EMBL/GenBank/DDBJ whole genome shotgun (WGS) entry which is preliminary data.</text>
</comment>
<dbReference type="NCBIfam" id="NF000711">
    <property type="entry name" value="PRK00039.2-1"/>
    <property type="match status" value="1"/>
</dbReference>
<dbReference type="GO" id="GO:0000287">
    <property type="term" value="F:magnesium ion binding"/>
    <property type="evidence" value="ECO:0007669"/>
    <property type="project" value="UniProtKB-UniRule"/>
</dbReference>
<reference evidence="15" key="1">
    <citation type="submission" date="2022-11" db="EMBL/GenBank/DDBJ databases">
        <title>Parathalassolutuus dongxingensis gen. nov., sp. nov., a novel member of family Oceanospirillaceae isolated from a coastal shrimp pond in Guangxi, China.</title>
        <authorList>
            <person name="Chen H."/>
        </authorList>
    </citation>
    <scope>NUCLEOTIDE SEQUENCE</scope>
    <source>
        <strain evidence="15">G-43</strain>
    </source>
</reference>
<proteinExistence type="inferred from homology"/>
<evidence type="ECO:0000256" key="14">
    <source>
        <dbReference type="NCBIfam" id="TIGR00228"/>
    </source>
</evidence>
<evidence type="ECO:0000256" key="12">
    <source>
        <dbReference type="ARBA" id="ARBA00029354"/>
    </source>
</evidence>
<gene>
    <name evidence="13 15" type="primary">ruvC</name>
    <name evidence="15" type="ORF">OUO13_00335</name>
</gene>
<dbReference type="SUPFAM" id="SSF53098">
    <property type="entry name" value="Ribonuclease H-like"/>
    <property type="match status" value="1"/>
</dbReference>
<dbReference type="GO" id="GO:0003677">
    <property type="term" value="F:DNA binding"/>
    <property type="evidence" value="ECO:0007669"/>
    <property type="project" value="UniProtKB-KW"/>
</dbReference>
<dbReference type="PANTHER" id="PTHR30194">
    <property type="entry name" value="CROSSOVER JUNCTION ENDODEOXYRIBONUCLEASE RUVC"/>
    <property type="match status" value="1"/>
</dbReference>
<evidence type="ECO:0000256" key="11">
    <source>
        <dbReference type="ARBA" id="ARBA00023204"/>
    </source>
</evidence>
<comment type="similarity">
    <text evidence="1 13">Belongs to the RuvC family.</text>
</comment>
<feature type="binding site" evidence="13">
    <location>
        <position position="139"/>
    </location>
    <ligand>
        <name>Mg(2+)</name>
        <dbReference type="ChEBI" id="CHEBI:18420"/>
        <label>1</label>
    </ligand>
</feature>
<feature type="active site" evidence="13">
    <location>
        <position position="8"/>
    </location>
</feature>